<evidence type="ECO:0000313" key="1">
    <source>
        <dbReference type="EMBL" id="RQM27797.1"/>
    </source>
</evidence>
<sequence>MAATLKDVDGFTRPGIDGKKAQNRFLLLVRHHKSNNNEAARLSGATEDETPKSRLQIASLPIGEGSVKTAEKSLIGGSLSDRTLDDGFYNASAAAATPQPAGATEPMASLSRVQVLRRIPETSGQQQGYPLGAVYGDLPAQSYRPKARQLSRGGNCLSMVMTKGVSTECGCAPALQQHELQMTAHRERIAADGRQAHFEWEQRQIHEAAAQYKYAGKDSFKERDQQKLAKRFIVYARGQDAISVSSGVRIGTVSMSSGITAEALAHHARFQFDRPIEDIR</sequence>
<evidence type="ECO:0000313" key="2">
    <source>
        <dbReference type="Proteomes" id="UP000284702"/>
    </source>
</evidence>
<dbReference type="VEuPathDB" id="FungiDB:H257_10425"/>
<dbReference type="Proteomes" id="UP000284702">
    <property type="component" value="Unassembled WGS sequence"/>
</dbReference>
<keyword evidence="2" id="KW-1185">Reference proteome</keyword>
<name>A0A3R8DI73_APHAT</name>
<reference evidence="1" key="1">
    <citation type="submission" date="2018-07" db="EMBL/GenBank/DDBJ databases">
        <title>Annotation of Aphanomyces astaci genome assembly.</title>
        <authorList>
            <person name="Studholme D.J."/>
        </authorList>
    </citation>
    <scope>NUCLEOTIDE SEQUENCE [LARGE SCALE GENOMIC DNA]</scope>
    <source>
        <strain evidence="1">Pc</strain>
    </source>
</reference>
<accession>A0A3R8DI73</accession>
<proteinExistence type="predicted"/>
<protein>
    <submittedName>
        <fullName evidence="1">Uncharacterized protein</fullName>
    </submittedName>
</protein>
<organism evidence="1 2">
    <name type="scientific">Aphanomyces astaci</name>
    <name type="common">Crayfish plague agent</name>
    <dbReference type="NCBI Taxonomy" id="112090"/>
    <lineage>
        <taxon>Eukaryota</taxon>
        <taxon>Sar</taxon>
        <taxon>Stramenopiles</taxon>
        <taxon>Oomycota</taxon>
        <taxon>Saprolegniomycetes</taxon>
        <taxon>Saprolegniales</taxon>
        <taxon>Verrucalvaceae</taxon>
        <taxon>Aphanomyces</taxon>
    </lineage>
</organism>
<dbReference type="AlphaFoldDB" id="A0A3R8DI73"/>
<comment type="caution">
    <text evidence="1">The sequence shown here is derived from an EMBL/GenBank/DDBJ whole genome shotgun (WGS) entry which is preliminary data.</text>
</comment>
<dbReference type="EMBL" id="MZMZ02001969">
    <property type="protein sequence ID" value="RQM27797.1"/>
    <property type="molecule type" value="Genomic_DNA"/>
</dbReference>
<gene>
    <name evidence="1" type="ORF">B5M09_011237</name>
</gene>